<accession>A0A4R6BUQ7</accession>
<keyword evidence="2" id="KW-1185">Reference proteome</keyword>
<name>A0A4R6BUQ7_9STAP</name>
<dbReference type="Proteomes" id="UP000294802">
    <property type="component" value="Unassembled WGS sequence"/>
</dbReference>
<organism evidence="1 2">
    <name type="scientific">Macrococcus lamae</name>
    <dbReference type="NCBI Taxonomy" id="198484"/>
    <lineage>
        <taxon>Bacteria</taxon>
        <taxon>Bacillati</taxon>
        <taxon>Bacillota</taxon>
        <taxon>Bacilli</taxon>
        <taxon>Bacillales</taxon>
        <taxon>Staphylococcaceae</taxon>
        <taxon>Macrococcus</taxon>
    </lineage>
</organism>
<dbReference type="AlphaFoldDB" id="A0A4R6BUQ7"/>
<dbReference type="EMBL" id="SCWB01000007">
    <property type="protein sequence ID" value="TDM11965.1"/>
    <property type="molecule type" value="Genomic_DNA"/>
</dbReference>
<dbReference type="RefSeq" id="WP_133443615.1">
    <property type="nucleotide sequence ID" value="NZ_SCWB01000007.1"/>
</dbReference>
<comment type="caution">
    <text evidence="1">The sequence shown here is derived from an EMBL/GenBank/DDBJ whole genome shotgun (WGS) entry which is preliminary data.</text>
</comment>
<evidence type="ECO:0000313" key="1">
    <source>
        <dbReference type="EMBL" id="TDM11965.1"/>
    </source>
</evidence>
<evidence type="ECO:0008006" key="3">
    <source>
        <dbReference type="Google" id="ProtNLM"/>
    </source>
</evidence>
<evidence type="ECO:0000313" key="2">
    <source>
        <dbReference type="Proteomes" id="UP000294802"/>
    </source>
</evidence>
<proteinExistence type="predicted"/>
<dbReference type="OrthoDB" id="1730007at2"/>
<gene>
    <name evidence="1" type="ORF">ERX29_05070</name>
</gene>
<protein>
    <recommendedName>
        <fullName evidence="3">DUF342 domain-containing protein</fullName>
    </recommendedName>
</protein>
<sequence length="237" mass="25964">METKLNITEPFVAEGGVFEQINAEVRTDFTSSVETHELTIGTDGDVFVEGRLNAPYISNKGTLDIMDTIETEELANHPDAVIKAGDHVGARIIDNEGTLELGRSLRAESLQSKGSISTGVVDTTTFQSTGTLNIDELNADDLHIKVGPDSSIKFINANNISIKAMREGLIFKDDDAKLVVEEIEGSDVYVENVIADLVRGDQVRIGRNCIIKVVEYTDTYHLDESSEVYELGKISRD</sequence>
<reference evidence="1 2" key="1">
    <citation type="submission" date="2019-01" db="EMBL/GenBank/DDBJ databases">
        <title>Draft genome sequences of the type strains of six Macrococcus species.</title>
        <authorList>
            <person name="Mazhar S."/>
            <person name="Altermann E."/>
            <person name="Hill C."/>
            <person name="Mcauliffe O."/>
        </authorList>
    </citation>
    <scope>NUCLEOTIDE SEQUENCE [LARGE SCALE GENOMIC DNA]</scope>
    <source>
        <strain evidence="1 2">CCM4815</strain>
    </source>
</reference>